<dbReference type="PANTHER" id="PTHR35011">
    <property type="entry name" value="2,3-DIKETO-L-GULONATE TRAP TRANSPORTER SMALL PERMEASE PROTEIN YIAM"/>
    <property type="match status" value="1"/>
</dbReference>
<protein>
    <submittedName>
        <fullName evidence="11">C4-dicarboxylate ABC transporter</fullName>
    </submittedName>
</protein>
<dbReference type="InterPro" id="IPR007387">
    <property type="entry name" value="TRAP_DctQ"/>
</dbReference>
<feature type="domain" description="Tripartite ATP-independent periplasmic transporters DctQ component" evidence="10">
    <location>
        <begin position="53"/>
        <end position="183"/>
    </location>
</feature>
<dbReference type="Proteomes" id="UP000503640">
    <property type="component" value="Unassembled WGS sequence"/>
</dbReference>
<evidence type="ECO:0000256" key="4">
    <source>
        <dbReference type="ARBA" id="ARBA00022519"/>
    </source>
</evidence>
<accession>A0A7I9VRW2</accession>
<keyword evidence="4" id="KW-0997">Cell inner membrane</keyword>
<reference evidence="12" key="1">
    <citation type="journal article" date="2020" name="Appl. Environ. Microbiol.">
        <title>Diazotrophic Anaeromyxobacter Isolates from Soils.</title>
        <authorList>
            <person name="Masuda Y."/>
            <person name="Yamanaka H."/>
            <person name="Xu Z.X."/>
            <person name="Shiratori Y."/>
            <person name="Aono T."/>
            <person name="Amachi S."/>
            <person name="Senoo K."/>
            <person name="Itoh H."/>
        </authorList>
    </citation>
    <scope>NUCLEOTIDE SEQUENCE [LARGE SCALE GENOMIC DNA]</scope>
    <source>
        <strain evidence="12">R267</strain>
    </source>
</reference>
<keyword evidence="7 9" id="KW-0472">Membrane</keyword>
<keyword evidence="12" id="KW-1185">Reference proteome</keyword>
<evidence type="ECO:0000256" key="9">
    <source>
        <dbReference type="SAM" id="Phobius"/>
    </source>
</evidence>
<feature type="transmembrane region" description="Helical" evidence="9">
    <location>
        <begin position="117"/>
        <end position="137"/>
    </location>
</feature>
<dbReference type="RefSeq" id="WP_209005178.1">
    <property type="nucleotide sequence ID" value="NZ_BJTG01000009.1"/>
</dbReference>
<feature type="transmembrane region" description="Helical" evidence="9">
    <location>
        <begin position="77"/>
        <end position="96"/>
    </location>
</feature>
<evidence type="ECO:0000256" key="2">
    <source>
        <dbReference type="ARBA" id="ARBA00022448"/>
    </source>
</evidence>
<comment type="caution">
    <text evidence="11">The sequence shown here is derived from an EMBL/GenBank/DDBJ whole genome shotgun (WGS) entry which is preliminary data.</text>
</comment>
<dbReference type="EMBL" id="BJTG01000009">
    <property type="protein sequence ID" value="GEJ58830.1"/>
    <property type="molecule type" value="Genomic_DNA"/>
</dbReference>
<dbReference type="AlphaFoldDB" id="A0A7I9VRW2"/>
<evidence type="ECO:0000256" key="3">
    <source>
        <dbReference type="ARBA" id="ARBA00022475"/>
    </source>
</evidence>
<gene>
    <name evidence="11" type="ORF">AMYX_35710</name>
</gene>
<organism evidence="11 12">
    <name type="scientific">Anaeromyxobacter diazotrophicus</name>
    <dbReference type="NCBI Taxonomy" id="2590199"/>
    <lineage>
        <taxon>Bacteria</taxon>
        <taxon>Pseudomonadati</taxon>
        <taxon>Myxococcota</taxon>
        <taxon>Myxococcia</taxon>
        <taxon>Myxococcales</taxon>
        <taxon>Cystobacterineae</taxon>
        <taxon>Anaeromyxobacteraceae</taxon>
        <taxon>Anaeromyxobacter</taxon>
    </lineage>
</organism>
<feature type="transmembrane region" description="Helical" evidence="9">
    <location>
        <begin position="157"/>
        <end position="179"/>
    </location>
</feature>
<evidence type="ECO:0000256" key="1">
    <source>
        <dbReference type="ARBA" id="ARBA00004429"/>
    </source>
</evidence>
<keyword evidence="6 9" id="KW-1133">Transmembrane helix</keyword>
<comment type="subcellular location">
    <subcellularLocation>
        <location evidence="1">Cell inner membrane</location>
        <topology evidence="1">Multi-pass membrane protein</topology>
    </subcellularLocation>
</comment>
<dbReference type="Pfam" id="PF04290">
    <property type="entry name" value="DctQ"/>
    <property type="match status" value="1"/>
</dbReference>
<evidence type="ECO:0000313" key="11">
    <source>
        <dbReference type="EMBL" id="GEJ58830.1"/>
    </source>
</evidence>
<name>A0A7I9VRW2_9BACT</name>
<dbReference type="GO" id="GO:0015740">
    <property type="term" value="P:C4-dicarboxylate transport"/>
    <property type="evidence" value="ECO:0007669"/>
    <property type="project" value="TreeGrafter"/>
</dbReference>
<evidence type="ECO:0000256" key="6">
    <source>
        <dbReference type="ARBA" id="ARBA00022989"/>
    </source>
</evidence>
<dbReference type="InterPro" id="IPR055348">
    <property type="entry name" value="DctQ"/>
</dbReference>
<keyword evidence="5 9" id="KW-0812">Transmembrane</keyword>
<dbReference type="GO" id="GO:0005886">
    <property type="term" value="C:plasma membrane"/>
    <property type="evidence" value="ECO:0007669"/>
    <property type="project" value="UniProtKB-SubCell"/>
</dbReference>
<evidence type="ECO:0000256" key="7">
    <source>
        <dbReference type="ARBA" id="ARBA00023136"/>
    </source>
</evidence>
<feature type="transmembrane region" description="Helical" evidence="9">
    <location>
        <begin position="40"/>
        <end position="65"/>
    </location>
</feature>
<dbReference type="GO" id="GO:0022857">
    <property type="term" value="F:transmembrane transporter activity"/>
    <property type="evidence" value="ECO:0007669"/>
    <property type="project" value="TreeGrafter"/>
</dbReference>
<keyword evidence="3" id="KW-1003">Cell membrane</keyword>
<proteinExistence type="inferred from homology"/>
<sequence>MSALPGAELAPHAAPAPVALRRTGALALAGRALDAINRGLLGVSMLALLGAAGVLTGSVLTRYFFKIPTDWQDEASVFLMVAATFLCGAYVQSYRGHVGIAALASLLPPRVERWRRAVADLISLLFCAFFSWKSWTLLHEAVAEGQTSSSSWAPPLWIPYSFMAVGMTLVALQLLVQLLQHFARAEVAR</sequence>
<evidence type="ECO:0000259" key="10">
    <source>
        <dbReference type="Pfam" id="PF04290"/>
    </source>
</evidence>
<keyword evidence="2" id="KW-0813">Transport</keyword>
<dbReference type="PANTHER" id="PTHR35011:SF10">
    <property type="entry name" value="TRAP TRANSPORTER SMALL PERMEASE PROTEIN"/>
    <property type="match status" value="1"/>
</dbReference>
<evidence type="ECO:0000256" key="5">
    <source>
        <dbReference type="ARBA" id="ARBA00022692"/>
    </source>
</evidence>
<evidence type="ECO:0000313" key="12">
    <source>
        <dbReference type="Proteomes" id="UP000503640"/>
    </source>
</evidence>
<evidence type="ECO:0000256" key="8">
    <source>
        <dbReference type="ARBA" id="ARBA00038436"/>
    </source>
</evidence>
<comment type="similarity">
    <text evidence="8">Belongs to the TRAP transporter small permease family.</text>
</comment>